<accession>A0A4S3LY52</accession>
<dbReference type="PANTHER" id="PTHR30026:SF20">
    <property type="entry name" value="OUTER MEMBRANE PROTEIN TOLC"/>
    <property type="match status" value="1"/>
</dbReference>
<dbReference type="GO" id="GO:0015288">
    <property type="term" value="F:porin activity"/>
    <property type="evidence" value="ECO:0007669"/>
    <property type="project" value="TreeGrafter"/>
</dbReference>
<dbReference type="GO" id="GO:0009279">
    <property type="term" value="C:cell outer membrane"/>
    <property type="evidence" value="ECO:0007669"/>
    <property type="project" value="UniProtKB-SubCell"/>
</dbReference>
<evidence type="ECO:0000256" key="1">
    <source>
        <dbReference type="ARBA" id="ARBA00004442"/>
    </source>
</evidence>
<proteinExistence type="predicted"/>
<keyword evidence="4" id="KW-0472">Membrane</keyword>
<keyword evidence="3" id="KW-0812">Transmembrane</keyword>
<dbReference type="InterPro" id="IPR051906">
    <property type="entry name" value="TolC-like"/>
</dbReference>
<feature type="coiled-coil region" evidence="6">
    <location>
        <begin position="174"/>
        <end position="201"/>
    </location>
</feature>
<dbReference type="OrthoDB" id="1680428at2"/>
<comment type="subcellular location">
    <subcellularLocation>
        <location evidence="1">Cell outer membrane</location>
    </subcellularLocation>
</comment>
<dbReference type="GO" id="GO:1990281">
    <property type="term" value="C:efflux pump complex"/>
    <property type="evidence" value="ECO:0007669"/>
    <property type="project" value="TreeGrafter"/>
</dbReference>
<keyword evidence="6" id="KW-0175">Coiled coil</keyword>
<protein>
    <submittedName>
        <fullName evidence="7">TolC family protein</fullName>
    </submittedName>
</protein>
<keyword evidence="2" id="KW-1134">Transmembrane beta strand</keyword>
<evidence type="ECO:0000256" key="2">
    <source>
        <dbReference type="ARBA" id="ARBA00022452"/>
    </source>
</evidence>
<evidence type="ECO:0000256" key="6">
    <source>
        <dbReference type="SAM" id="Coils"/>
    </source>
</evidence>
<evidence type="ECO:0000313" key="7">
    <source>
        <dbReference type="EMBL" id="THD66498.1"/>
    </source>
</evidence>
<dbReference type="PANTHER" id="PTHR30026">
    <property type="entry name" value="OUTER MEMBRANE PROTEIN TOLC"/>
    <property type="match status" value="1"/>
</dbReference>
<dbReference type="Proteomes" id="UP000305939">
    <property type="component" value="Unassembled WGS sequence"/>
</dbReference>
<evidence type="ECO:0000313" key="8">
    <source>
        <dbReference type="Proteomes" id="UP000305939"/>
    </source>
</evidence>
<dbReference type="EMBL" id="SSMC01000003">
    <property type="protein sequence ID" value="THD66498.1"/>
    <property type="molecule type" value="Genomic_DNA"/>
</dbReference>
<keyword evidence="8" id="KW-1185">Reference proteome</keyword>
<evidence type="ECO:0000256" key="5">
    <source>
        <dbReference type="ARBA" id="ARBA00023237"/>
    </source>
</evidence>
<organism evidence="7 8">
    <name type="scientific">Robertkochia marina</name>
    <dbReference type="NCBI Taxonomy" id="1227945"/>
    <lineage>
        <taxon>Bacteria</taxon>
        <taxon>Pseudomonadati</taxon>
        <taxon>Bacteroidota</taxon>
        <taxon>Flavobacteriia</taxon>
        <taxon>Flavobacteriales</taxon>
        <taxon>Flavobacteriaceae</taxon>
        <taxon>Robertkochia</taxon>
    </lineage>
</organism>
<keyword evidence="5" id="KW-0998">Cell outer membrane</keyword>
<gene>
    <name evidence="7" type="ORF">E7Z59_11900</name>
</gene>
<dbReference type="Gene3D" id="1.20.1600.10">
    <property type="entry name" value="Outer membrane efflux proteins (OEP)"/>
    <property type="match status" value="1"/>
</dbReference>
<dbReference type="RefSeq" id="WP_136336570.1">
    <property type="nucleotide sequence ID" value="NZ_QXMP01000003.1"/>
</dbReference>
<dbReference type="SUPFAM" id="SSF56954">
    <property type="entry name" value="Outer membrane efflux proteins (OEP)"/>
    <property type="match status" value="1"/>
</dbReference>
<dbReference type="GO" id="GO:0015562">
    <property type="term" value="F:efflux transmembrane transporter activity"/>
    <property type="evidence" value="ECO:0007669"/>
    <property type="project" value="InterPro"/>
</dbReference>
<reference evidence="7 8" key="1">
    <citation type="submission" date="2019-04" db="EMBL/GenBank/DDBJ databases">
        <title>Draft genome sequence of Robertkochia marina CC-AMO-30D.</title>
        <authorList>
            <person name="Hameed A."/>
            <person name="Lin S.-Y."/>
            <person name="Shahina M."/>
            <person name="Lai W.-A."/>
            <person name="Young C.-C."/>
        </authorList>
    </citation>
    <scope>NUCLEOTIDE SEQUENCE [LARGE SCALE GENOMIC DNA]</scope>
    <source>
        <strain evidence="7 8">CC-AMO-30D</strain>
    </source>
</reference>
<dbReference type="AlphaFoldDB" id="A0A4S3LY52"/>
<evidence type="ECO:0000256" key="4">
    <source>
        <dbReference type="ARBA" id="ARBA00023136"/>
    </source>
</evidence>
<evidence type="ECO:0000256" key="3">
    <source>
        <dbReference type="ARBA" id="ARBA00022692"/>
    </source>
</evidence>
<comment type="caution">
    <text evidence="7">The sequence shown here is derived from an EMBL/GenBank/DDBJ whole genome shotgun (WGS) entry which is preliminary data.</text>
</comment>
<name>A0A4S3LY52_9FLAO</name>
<sequence>MRDAGNILALILMVLGASSLVAQDPSPLLQTYILQALEQNPELASSRLQHEISLEKSEEVNVLPNTEFGVGYFVSEPETRTGAQRARFSVKQMIPWFGNISARQEYTSALADAQAMDVHIKERKLILELSGTYYRLYALHKKMEVVSRQLSLTETYKQLALNAVETGKSSAVAVFKLQIRENELENQRDRLEEQLLAEKEGFYNLIGTESSAPVQLPDTLTLDEFTHDLAEVNLDLHPELVKFEEMYESVMQAEALNRKEAAPNLGIGLDYIPVEKRSDMNPVDNGKDIIMPMVSVSIPIFNKKYRSVSRQNEMRKESLELDRLERKNRLETMLSKAVHSREVARINAATQQENILEADNAMRILLRSYETGTIDFNDLLDIQEMQLRFEMNLIEEVRSYYNESLIINYLSSTS</sequence>